<dbReference type="InterPro" id="IPR017146">
    <property type="entry name" value="Lanti_2_LanM"/>
</dbReference>
<evidence type="ECO:0000313" key="3">
    <source>
        <dbReference type="EMBL" id="ELY79460.1"/>
    </source>
</evidence>
<dbReference type="EMBL" id="AOIJ01000051">
    <property type="protein sequence ID" value="ELY79460.1"/>
    <property type="molecule type" value="Genomic_DNA"/>
</dbReference>
<proteinExistence type="predicted"/>
<feature type="domain" description="Lantibiotic biosynthesis protein dehydration" evidence="2">
    <location>
        <begin position="1"/>
        <end position="272"/>
    </location>
</feature>
<sequence length="739" mass="81389">MEPVEYDDLPDEEAATRYYERAGMLMCVAYTLNLSDCQYENLITAGDQPTILDGETVFHPHIDPNSRPSPTEISAFVHQSVLLTLLPPWSVGEPDESVDDGFAGSIAGLGNRSEKVEIDSRTYRVIDGINTDVMSVVEERSKSDLSRNTPSSGGDDHPPQEHLGAITRGFSETYEAIQSLHQEDRFFGNILSAELLDGVENRLVYRATRRYGTILEETASRKPLQDGVWLSIEFEKLTAPFFNGLIESNDYWPLYAAERRALRRRDIPRFASRPKKKTLYHDQKPLDVTVETSGYECCQQRVDAMCSADRQQQIWLIQYAFGTNAVGSDVLSRSTAPEATKPTVTADGEPASRELEERAVKLFDEVITSSIEPGEDTSWISIAPTKTGLKLVPTDPSLYHGRGGIALTAAALYRVTGKDRYRRVTADVIEPLVERVNDDEFTAGLGGMLGIGSVVYTLSVIAELTDDETYRSAASKASTALTATHLEYDDSFDIIEGAAGTLLGLLAYHDRFGEERVLEQAIRCGDQLLESRVDVNGYEVWKTDGKSPPITGFSHGMSGIAYALTRLASKTGDSQYTTAAKEGLDFESTLYDPSRNNWAKSHHDRSYDDKWCHGRTGMALARLKIGDMRTNSELQSVANEALTETVAAGPAINDNVCCGNFGRAEALLVGSRCGTIDRSAAIAMASWGLEHRDRNGLLSLPGHSNTFKNPTFFHGLSGVAYTLLRLKYPDLLPSVLLLE</sequence>
<reference evidence="3 4" key="1">
    <citation type="journal article" date="2014" name="PLoS Genet.">
        <title>Phylogenetically driven sequencing of extremely halophilic archaea reveals strategies for static and dynamic osmo-response.</title>
        <authorList>
            <person name="Becker E.A."/>
            <person name="Seitzer P.M."/>
            <person name="Tritt A."/>
            <person name="Larsen D."/>
            <person name="Krusor M."/>
            <person name="Yao A.I."/>
            <person name="Wu D."/>
            <person name="Madern D."/>
            <person name="Eisen J.A."/>
            <person name="Darling A.E."/>
            <person name="Facciotti M.T."/>
        </authorList>
    </citation>
    <scope>NUCLEOTIDE SEQUENCE [LARGE SCALE GENOMIC DNA]</scope>
    <source>
        <strain evidence="3 4">JCM 14663</strain>
    </source>
</reference>
<evidence type="ECO:0000313" key="4">
    <source>
        <dbReference type="Proteomes" id="UP000011592"/>
    </source>
</evidence>
<dbReference type="InterPro" id="IPR007822">
    <property type="entry name" value="LANC-like"/>
</dbReference>
<dbReference type="InterPro" id="IPR012341">
    <property type="entry name" value="6hp_glycosidase-like_sf"/>
</dbReference>
<dbReference type="Proteomes" id="UP000011592">
    <property type="component" value="Unassembled WGS sequence"/>
</dbReference>
<dbReference type="GO" id="GO:0005975">
    <property type="term" value="P:carbohydrate metabolic process"/>
    <property type="evidence" value="ECO:0007669"/>
    <property type="project" value="InterPro"/>
</dbReference>
<dbReference type="PIRSF" id="PIRSF037228">
    <property type="entry name" value="Lant_mod_RumM"/>
    <property type="match status" value="1"/>
</dbReference>
<dbReference type="InterPro" id="IPR025410">
    <property type="entry name" value="Lant_dehyd"/>
</dbReference>
<accession>L9YYZ8</accession>
<protein>
    <submittedName>
        <fullName evidence="3">Lanthionine synthetase C family protein</fullName>
    </submittedName>
</protein>
<dbReference type="NCBIfam" id="TIGR03897">
    <property type="entry name" value="lanti_2_LanM"/>
    <property type="match status" value="1"/>
</dbReference>
<dbReference type="Pfam" id="PF05147">
    <property type="entry name" value="LANC_like"/>
    <property type="match status" value="1"/>
</dbReference>
<evidence type="ECO:0000256" key="1">
    <source>
        <dbReference type="SAM" id="MobiDB-lite"/>
    </source>
</evidence>
<dbReference type="SUPFAM" id="SSF158745">
    <property type="entry name" value="LanC-like"/>
    <property type="match status" value="1"/>
</dbReference>
<dbReference type="CDD" id="cd04792">
    <property type="entry name" value="LanM-like"/>
    <property type="match status" value="1"/>
</dbReference>
<keyword evidence="4" id="KW-1185">Reference proteome</keyword>
<dbReference type="PANTHER" id="PTHR12736">
    <property type="entry name" value="LANC-LIKE PROTEIN"/>
    <property type="match status" value="1"/>
</dbReference>
<dbReference type="PANTHER" id="PTHR12736:SF7">
    <property type="entry name" value="LANC-LIKE PROTEIN 3"/>
    <property type="match status" value="1"/>
</dbReference>
<organism evidence="3 4">
    <name type="scientific">Natrinema gari JCM 14663</name>
    <dbReference type="NCBI Taxonomy" id="1230459"/>
    <lineage>
        <taxon>Archaea</taxon>
        <taxon>Methanobacteriati</taxon>
        <taxon>Methanobacteriota</taxon>
        <taxon>Stenosarchaea group</taxon>
        <taxon>Halobacteria</taxon>
        <taxon>Halobacteriales</taxon>
        <taxon>Natrialbaceae</taxon>
        <taxon>Natrinema</taxon>
    </lineage>
</organism>
<evidence type="ECO:0000259" key="2">
    <source>
        <dbReference type="Pfam" id="PF13575"/>
    </source>
</evidence>
<dbReference type="GO" id="GO:0031179">
    <property type="term" value="P:peptide modification"/>
    <property type="evidence" value="ECO:0007669"/>
    <property type="project" value="InterPro"/>
</dbReference>
<dbReference type="GO" id="GO:0005886">
    <property type="term" value="C:plasma membrane"/>
    <property type="evidence" value="ECO:0007669"/>
    <property type="project" value="TreeGrafter"/>
</dbReference>
<dbReference type="Gene3D" id="1.50.10.10">
    <property type="match status" value="1"/>
</dbReference>
<dbReference type="Pfam" id="PF13575">
    <property type="entry name" value="DUF4135"/>
    <property type="match status" value="1"/>
</dbReference>
<comment type="caution">
    <text evidence="3">The sequence shown here is derived from an EMBL/GenBank/DDBJ whole genome shotgun (WGS) entry which is preliminary data.</text>
</comment>
<name>L9YYZ8_9EURY</name>
<feature type="region of interest" description="Disordered" evidence="1">
    <location>
        <begin position="138"/>
        <end position="163"/>
    </location>
</feature>
<dbReference type="AlphaFoldDB" id="L9YYZ8"/>
<dbReference type="PATRIC" id="fig|1230459.4.peg.2118"/>
<gene>
    <name evidence="3" type="ORF">C486_10684</name>
</gene>
<dbReference type="SMART" id="SM01260">
    <property type="entry name" value="LANC_like"/>
    <property type="match status" value="1"/>
</dbReference>
<dbReference type="PRINTS" id="PR01950">
    <property type="entry name" value="LANCSUPER"/>
</dbReference>